<name>A0ABS1ESJ8_9CLOT</name>
<feature type="transmembrane region" description="Helical" evidence="8">
    <location>
        <begin position="12"/>
        <end position="28"/>
    </location>
</feature>
<organism evidence="9 10">
    <name type="scientific">Clostridium yunnanense</name>
    <dbReference type="NCBI Taxonomy" id="2800325"/>
    <lineage>
        <taxon>Bacteria</taxon>
        <taxon>Bacillati</taxon>
        <taxon>Bacillota</taxon>
        <taxon>Clostridia</taxon>
        <taxon>Eubacteriales</taxon>
        <taxon>Clostridiaceae</taxon>
        <taxon>Clostridium</taxon>
    </lineage>
</organism>
<comment type="subcellular location">
    <subcellularLocation>
        <location evidence="1">Membrane</location>
        <topology evidence="1">Multi-pass membrane protein</topology>
    </subcellularLocation>
</comment>
<gene>
    <name evidence="9" type="ORF">JHL18_17110</name>
</gene>
<feature type="transmembrane region" description="Helical" evidence="8">
    <location>
        <begin position="81"/>
        <end position="99"/>
    </location>
</feature>
<sequence>MIKEGKIGVQEAITLIVIIISVKIYFVGPSMTVKALGTSTWYMTLISAATAIVGFTFIYILLKRFPDKDLVFAFEKSFGRLLGSIASIILSIMLLVNGAVLLREFSEVSKVYVIPETPLVFHIFTQIVVITIICFLGLETIARFSKHIGYFILLSFIGTIVFNYNHFDYHNLFPLLGYGIKPTVVFGLKESSFYGEVVILGVIAQSLQGTKHLKKIGFTSLIISGCLISAAYLSSTLIFRYSQAQEVTSLMYTMTRVIQLGFFFNRLDPIFIFSWSIGTLISVSTLFYTFLSTYCKAFRIQDMRPLIIPSAIILFALSMIPNNLMNLMSFITILRQYGWVVFFALPFAALIIDIIRKKKVIKNA</sequence>
<evidence type="ECO:0000256" key="3">
    <source>
        <dbReference type="ARBA" id="ARBA00022448"/>
    </source>
</evidence>
<evidence type="ECO:0000256" key="2">
    <source>
        <dbReference type="ARBA" id="ARBA00007998"/>
    </source>
</evidence>
<keyword evidence="7 8" id="KW-0472">Membrane</keyword>
<evidence type="ECO:0000256" key="1">
    <source>
        <dbReference type="ARBA" id="ARBA00004141"/>
    </source>
</evidence>
<dbReference type="NCBIfam" id="TIGR00912">
    <property type="entry name" value="2A0309"/>
    <property type="match status" value="1"/>
</dbReference>
<dbReference type="RefSeq" id="WP_200271495.1">
    <property type="nucleotide sequence ID" value="NZ_JAENHN010000047.1"/>
</dbReference>
<keyword evidence="4" id="KW-0309">Germination</keyword>
<comment type="similarity">
    <text evidence="2">Belongs to the amino acid-polyamine-organocation (APC) superfamily. Spore germination protein (SGP) (TC 2.A.3.9) family.</text>
</comment>
<keyword evidence="6 8" id="KW-1133">Transmembrane helix</keyword>
<evidence type="ECO:0000256" key="7">
    <source>
        <dbReference type="ARBA" id="ARBA00023136"/>
    </source>
</evidence>
<reference evidence="10" key="1">
    <citation type="submission" date="2021-01" db="EMBL/GenBank/DDBJ databases">
        <title>Genome public.</title>
        <authorList>
            <person name="Liu C."/>
            <person name="Sun Q."/>
        </authorList>
    </citation>
    <scope>NUCLEOTIDE SEQUENCE [LARGE SCALE GENOMIC DNA]</scope>
    <source>
        <strain evidence="10">YIM B02505</strain>
    </source>
</reference>
<keyword evidence="3" id="KW-0813">Transport</keyword>
<dbReference type="PANTHER" id="PTHR34975:SF2">
    <property type="entry name" value="SPORE GERMINATION PROTEIN A2"/>
    <property type="match status" value="1"/>
</dbReference>
<accession>A0ABS1ESJ8</accession>
<evidence type="ECO:0000256" key="8">
    <source>
        <dbReference type="SAM" id="Phobius"/>
    </source>
</evidence>
<comment type="caution">
    <text evidence="9">The sequence shown here is derived from an EMBL/GenBank/DDBJ whole genome shotgun (WGS) entry which is preliminary data.</text>
</comment>
<evidence type="ECO:0000313" key="9">
    <source>
        <dbReference type="EMBL" id="MBK1812346.1"/>
    </source>
</evidence>
<feature type="transmembrane region" description="Helical" evidence="8">
    <location>
        <begin position="40"/>
        <end position="61"/>
    </location>
</feature>
<feature type="transmembrane region" description="Helical" evidence="8">
    <location>
        <begin position="270"/>
        <end position="294"/>
    </location>
</feature>
<feature type="transmembrane region" description="Helical" evidence="8">
    <location>
        <begin position="119"/>
        <end position="138"/>
    </location>
</feature>
<keyword evidence="5 8" id="KW-0812">Transmembrane</keyword>
<feature type="transmembrane region" description="Helical" evidence="8">
    <location>
        <begin position="337"/>
        <end position="355"/>
    </location>
</feature>
<keyword evidence="10" id="KW-1185">Reference proteome</keyword>
<feature type="transmembrane region" description="Helical" evidence="8">
    <location>
        <begin position="306"/>
        <end position="325"/>
    </location>
</feature>
<protein>
    <submittedName>
        <fullName evidence="9">Endospore germination permease</fullName>
    </submittedName>
</protein>
<dbReference type="EMBL" id="JAENHN010000047">
    <property type="protein sequence ID" value="MBK1812346.1"/>
    <property type="molecule type" value="Genomic_DNA"/>
</dbReference>
<dbReference type="Proteomes" id="UP000596739">
    <property type="component" value="Unassembled WGS sequence"/>
</dbReference>
<evidence type="ECO:0000256" key="6">
    <source>
        <dbReference type="ARBA" id="ARBA00022989"/>
    </source>
</evidence>
<feature type="transmembrane region" description="Helical" evidence="8">
    <location>
        <begin position="150"/>
        <end position="167"/>
    </location>
</feature>
<dbReference type="InterPro" id="IPR004761">
    <property type="entry name" value="Spore_GerAB"/>
</dbReference>
<dbReference type="Pfam" id="PF03845">
    <property type="entry name" value="Spore_permease"/>
    <property type="match status" value="1"/>
</dbReference>
<proteinExistence type="inferred from homology"/>
<evidence type="ECO:0000256" key="4">
    <source>
        <dbReference type="ARBA" id="ARBA00022544"/>
    </source>
</evidence>
<feature type="transmembrane region" description="Helical" evidence="8">
    <location>
        <begin position="216"/>
        <end position="235"/>
    </location>
</feature>
<evidence type="ECO:0000256" key="5">
    <source>
        <dbReference type="ARBA" id="ARBA00022692"/>
    </source>
</evidence>
<evidence type="ECO:0000313" key="10">
    <source>
        <dbReference type="Proteomes" id="UP000596739"/>
    </source>
</evidence>
<dbReference type="PANTHER" id="PTHR34975">
    <property type="entry name" value="SPORE GERMINATION PROTEIN A2"/>
    <property type="match status" value="1"/>
</dbReference>